<dbReference type="Gene3D" id="2.40.50.100">
    <property type="match status" value="1"/>
</dbReference>
<dbReference type="PANTHER" id="PTHR30386:SF26">
    <property type="entry name" value="TRANSPORT PROTEIN COMB"/>
    <property type="match status" value="1"/>
</dbReference>
<keyword evidence="8" id="KW-1185">Reference proteome</keyword>
<evidence type="ECO:0000256" key="4">
    <source>
        <dbReference type="ARBA" id="ARBA00023136"/>
    </source>
</evidence>
<sequence length="436" mass="50080">MESKKTYKKIELHSEEVQEVMSQIPSWILRNGVTLLFSIVMILLIGSWFFKYPDTITANITITALDPSVSIVARSTGKLDEIYVKNHQKVTAGTPLAVIQNSANKDDMLLLIQMVKQRDFLKFIDCDTLFIFNKKSFALGDIQPFYTAFLDKLNDYQMFKKLNYLPQKITSQRKQLSIQRKHYNQIINQKTVMREQFSVSKKIFERDSILMIKNVISGNEYDIAKKTFLQTKLSYLSFDTAIKQYELQIAQGKENLLDLQKQATELEGKYELSLQNSIEELSAQIKSWERDFLLVSPIDGYVNQMEIWSKNQYVNTGETVFTVVPTSQNKPRGKAFLPIQGAGKVKMGQRVNVRINNFPDKEFGYLIGEVKSISNVPSAGGFYVVEIVFPEGLQTNYGKTLPFTQQLSGSADIITENLRLIERFFMPIKKLLKNQE</sequence>
<dbReference type="AlphaFoldDB" id="A0A5M4BCP7"/>
<evidence type="ECO:0000256" key="2">
    <source>
        <dbReference type="ARBA" id="ARBA00022692"/>
    </source>
</evidence>
<dbReference type="GO" id="GO:0016020">
    <property type="term" value="C:membrane"/>
    <property type="evidence" value="ECO:0007669"/>
    <property type="project" value="UniProtKB-SubCell"/>
</dbReference>
<keyword evidence="5" id="KW-0175">Coiled coil</keyword>
<dbReference type="InterPro" id="IPR050739">
    <property type="entry name" value="MFP"/>
</dbReference>
<feature type="transmembrane region" description="Helical" evidence="6">
    <location>
        <begin position="28"/>
        <end position="50"/>
    </location>
</feature>
<dbReference type="RefSeq" id="WP_155285650.1">
    <property type="nucleotide sequence ID" value="NZ_BLBC01000018.1"/>
</dbReference>
<feature type="coiled-coil region" evidence="5">
    <location>
        <begin position="242"/>
        <end position="291"/>
    </location>
</feature>
<evidence type="ECO:0000313" key="8">
    <source>
        <dbReference type="Proteomes" id="UP000398217"/>
    </source>
</evidence>
<evidence type="ECO:0000256" key="6">
    <source>
        <dbReference type="SAM" id="Phobius"/>
    </source>
</evidence>
<keyword evidence="4 6" id="KW-0472">Membrane</keyword>
<accession>A0A5M4BCP7</accession>
<dbReference type="PRINTS" id="PR01490">
    <property type="entry name" value="RTXTOXIND"/>
</dbReference>
<dbReference type="EMBL" id="BLBC01000018">
    <property type="protein sequence ID" value="GET47035.1"/>
    <property type="molecule type" value="Genomic_DNA"/>
</dbReference>
<dbReference type="Proteomes" id="UP000398217">
    <property type="component" value="Unassembled WGS sequence"/>
</dbReference>
<keyword evidence="2 6" id="KW-0812">Transmembrane</keyword>
<dbReference type="OrthoDB" id="7057889at2"/>
<organism evidence="7 8">
    <name type="scientific">Capnocytophaga felis</name>
    <dbReference type="NCBI Taxonomy" id="2267611"/>
    <lineage>
        <taxon>Bacteria</taxon>
        <taxon>Pseudomonadati</taxon>
        <taxon>Bacteroidota</taxon>
        <taxon>Flavobacteriia</taxon>
        <taxon>Flavobacteriales</taxon>
        <taxon>Flavobacteriaceae</taxon>
        <taxon>Capnocytophaga</taxon>
    </lineage>
</organism>
<dbReference type="PANTHER" id="PTHR30386">
    <property type="entry name" value="MEMBRANE FUSION SUBUNIT OF EMRAB-TOLC MULTIDRUG EFFLUX PUMP"/>
    <property type="match status" value="1"/>
</dbReference>
<comment type="caution">
    <text evidence="7">The sequence shown here is derived from an EMBL/GenBank/DDBJ whole genome shotgun (WGS) entry which is preliminary data.</text>
</comment>
<proteinExistence type="predicted"/>
<evidence type="ECO:0000313" key="7">
    <source>
        <dbReference type="EMBL" id="GET47035.1"/>
    </source>
</evidence>
<name>A0A5M4BCP7_9FLAO</name>
<reference evidence="8" key="1">
    <citation type="journal article" date="2020" name="Int. J. Syst. Evol. Microbiol.">
        <title>Capnocytophaga felis sp. nov. isolated from the feline oral cavity.</title>
        <authorList>
            <person name="Suzuki M."/>
            <person name="Umeda K."/>
            <person name="Kimura M."/>
            <person name="Imaoka K."/>
            <person name="Morikawa S."/>
            <person name="Maeda K."/>
        </authorList>
    </citation>
    <scope>NUCLEOTIDE SEQUENCE [LARGE SCALE GENOMIC DNA]</scope>
    <source>
        <strain evidence="8">KC07070</strain>
    </source>
</reference>
<evidence type="ECO:0000256" key="3">
    <source>
        <dbReference type="ARBA" id="ARBA00022989"/>
    </source>
</evidence>
<comment type="subcellular location">
    <subcellularLocation>
        <location evidence="1">Membrane</location>
        <topology evidence="1">Single-pass membrane protein</topology>
    </subcellularLocation>
</comment>
<protein>
    <submittedName>
        <fullName evidence="7">Hemolysin</fullName>
    </submittedName>
</protein>
<evidence type="ECO:0000256" key="5">
    <source>
        <dbReference type="SAM" id="Coils"/>
    </source>
</evidence>
<gene>
    <name evidence="7" type="ORF">RCZ01_23370</name>
</gene>
<evidence type="ECO:0000256" key="1">
    <source>
        <dbReference type="ARBA" id="ARBA00004167"/>
    </source>
</evidence>
<keyword evidence="3 6" id="KW-1133">Transmembrane helix</keyword>